<evidence type="ECO:0000256" key="1">
    <source>
        <dbReference type="SAM" id="Phobius"/>
    </source>
</evidence>
<dbReference type="AlphaFoldDB" id="A0A6L3SPB6"/>
<evidence type="ECO:0000313" key="3">
    <source>
        <dbReference type="Proteomes" id="UP000474159"/>
    </source>
</evidence>
<dbReference type="EMBL" id="VZZK01000058">
    <property type="protein sequence ID" value="KAB1070895.1"/>
    <property type="molecule type" value="Genomic_DNA"/>
</dbReference>
<organism evidence="2 3">
    <name type="scientific">Methylobacterium soli</name>
    <dbReference type="NCBI Taxonomy" id="553447"/>
    <lineage>
        <taxon>Bacteria</taxon>
        <taxon>Pseudomonadati</taxon>
        <taxon>Pseudomonadota</taxon>
        <taxon>Alphaproteobacteria</taxon>
        <taxon>Hyphomicrobiales</taxon>
        <taxon>Methylobacteriaceae</taxon>
        <taxon>Methylobacterium</taxon>
    </lineage>
</organism>
<comment type="caution">
    <text evidence="2">The sequence shown here is derived from an EMBL/GenBank/DDBJ whole genome shotgun (WGS) entry which is preliminary data.</text>
</comment>
<protein>
    <submittedName>
        <fullName evidence="2">Uncharacterized protein</fullName>
    </submittedName>
</protein>
<dbReference type="RefSeq" id="WP_151005102.1">
    <property type="nucleotide sequence ID" value="NZ_BPQY01000193.1"/>
</dbReference>
<dbReference type="OrthoDB" id="7998692at2"/>
<dbReference type="Proteomes" id="UP000474159">
    <property type="component" value="Unassembled WGS sequence"/>
</dbReference>
<reference evidence="2 3" key="1">
    <citation type="submission" date="2019-09" db="EMBL/GenBank/DDBJ databases">
        <title>YIM 48816 draft genome.</title>
        <authorList>
            <person name="Jiang L."/>
        </authorList>
    </citation>
    <scope>NUCLEOTIDE SEQUENCE [LARGE SCALE GENOMIC DNA]</scope>
    <source>
        <strain evidence="2 3">YIM 48816</strain>
    </source>
</reference>
<accession>A0A6L3SPB6</accession>
<evidence type="ECO:0000313" key="2">
    <source>
        <dbReference type="EMBL" id="KAB1070895.1"/>
    </source>
</evidence>
<gene>
    <name evidence="2" type="ORF">F6X53_29555</name>
</gene>
<keyword evidence="1" id="KW-1133">Transmembrane helix</keyword>
<keyword evidence="1" id="KW-0812">Transmembrane</keyword>
<keyword evidence="3" id="KW-1185">Reference proteome</keyword>
<keyword evidence="1" id="KW-0472">Membrane</keyword>
<proteinExistence type="predicted"/>
<feature type="transmembrane region" description="Helical" evidence="1">
    <location>
        <begin position="86"/>
        <end position="103"/>
    </location>
</feature>
<name>A0A6L3SPB6_9HYPH</name>
<sequence length="106" mass="11456">MPDTGLASALFPSLSAARAAKQRLVSGGFARNSIDIERHGDGFEVLIHVRDEHREHAESLLARSPITHSLHERGGQAVTAFKDNRLLALGLAGLAGFAVFSLFRRP</sequence>